<evidence type="ECO:0000313" key="1">
    <source>
        <dbReference type="EMBL" id="ACL57452.1"/>
    </source>
</evidence>
<dbReference type="OrthoDB" id="8456224at2"/>
<dbReference type="EMBL" id="CP001349">
    <property type="protein sequence ID" value="ACL57452.1"/>
    <property type="molecule type" value="Genomic_DNA"/>
</dbReference>
<dbReference type="KEGG" id="mno:Mnod_2482"/>
<evidence type="ECO:0000313" key="2">
    <source>
        <dbReference type="Proteomes" id="UP000008207"/>
    </source>
</evidence>
<organism evidence="1 2">
    <name type="scientific">Methylobacterium nodulans (strain LMG 21967 / CNCM I-2342 / ORS 2060)</name>
    <dbReference type="NCBI Taxonomy" id="460265"/>
    <lineage>
        <taxon>Bacteria</taxon>
        <taxon>Pseudomonadati</taxon>
        <taxon>Pseudomonadota</taxon>
        <taxon>Alphaproteobacteria</taxon>
        <taxon>Hyphomicrobiales</taxon>
        <taxon>Methylobacteriaceae</taxon>
        <taxon>Methylobacterium</taxon>
    </lineage>
</organism>
<dbReference type="AlphaFoldDB" id="B8ICP1"/>
<proteinExistence type="predicted"/>
<gene>
    <name evidence="1" type="ordered locus">Mnod_2482</name>
</gene>
<dbReference type="RefSeq" id="WP_015929132.1">
    <property type="nucleotide sequence ID" value="NC_011894.1"/>
</dbReference>
<dbReference type="Proteomes" id="UP000008207">
    <property type="component" value="Chromosome"/>
</dbReference>
<name>B8ICP1_METNO</name>
<accession>B8ICP1</accession>
<sequence>MAHHGQWMLAAAVTGFVLCSPSSGWSAPVQGAAILGSLQENPLVQDARVFCYNRRTGRFLHWGYCRRVSRPRVYCMNRRTGRFLHWGSCWR</sequence>
<dbReference type="HOGENOM" id="CLU_2423554_0_0_5"/>
<protein>
    <submittedName>
        <fullName evidence="1">Uncharacterized protein</fullName>
    </submittedName>
</protein>
<keyword evidence="2" id="KW-1185">Reference proteome</keyword>
<reference evidence="1 2" key="1">
    <citation type="submission" date="2009-01" db="EMBL/GenBank/DDBJ databases">
        <title>Complete sequence of chromosome of Methylobacterium nodulans ORS 2060.</title>
        <authorList>
            <consortium name="US DOE Joint Genome Institute"/>
            <person name="Lucas S."/>
            <person name="Copeland A."/>
            <person name="Lapidus A."/>
            <person name="Glavina del Rio T."/>
            <person name="Dalin E."/>
            <person name="Tice H."/>
            <person name="Bruce D."/>
            <person name="Goodwin L."/>
            <person name="Pitluck S."/>
            <person name="Sims D."/>
            <person name="Brettin T."/>
            <person name="Detter J.C."/>
            <person name="Han C."/>
            <person name="Larimer F."/>
            <person name="Land M."/>
            <person name="Hauser L."/>
            <person name="Kyrpides N."/>
            <person name="Ivanova N."/>
            <person name="Marx C.J."/>
            <person name="Richardson P."/>
        </authorList>
    </citation>
    <scope>NUCLEOTIDE SEQUENCE [LARGE SCALE GENOMIC DNA]</scope>
    <source>
        <strain evidence="2">LMG 21967 / CNCM I-2342 / ORS 2060</strain>
    </source>
</reference>